<keyword evidence="6" id="KW-1185">Reference proteome</keyword>
<evidence type="ECO:0000259" key="4">
    <source>
        <dbReference type="Pfam" id="PF00535"/>
    </source>
</evidence>
<sequence>MKVSVVMPVYNAEDTVLQTLESLRAQTFQSMEIIVVNDGSTDGTLDILRALPDIKLLDHSHRGIVPALNDGLASASGEYIARMDADDLCHPERIEQQASFLDAYPDIGMAGCRVGFGGDREKQAGYAAYVDWINSLIEPDDIALNRFIESPFAHPSIMFRRELFEQFGAYRDGPFPEDYELWLRWMANGVKAGKIDQQLVTWNDPPGRLSRTDERYSIDAFYKTKAEYLFQWLEHHNPHHPEVIVWGAGRVTRKRVAILEQYGIRITQYIDIKSRQLNCGTPVIQPSEIPDPKTCFVLPMVGKRGVRELIRPILNERGFTEGINCIFAA</sequence>
<dbReference type="InterPro" id="IPR001173">
    <property type="entry name" value="Glyco_trans_2-like"/>
</dbReference>
<evidence type="ECO:0000313" key="5">
    <source>
        <dbReference type="EMBL" id="VGO20748.1"/>
    </source>
</evidence>
<gene>
    <name evidence="5" type="primary">epsE_3</name>
    <name evidence="5" type="ORF">SCARR_02815</name>
</gene>
<proteinExistence type="inferred from homology"/>
<keyword evidence="3 5" id="KW-0808">Transferase</keyword>
<evidence type="ECO:0000256" key="1">
    <source>
        <dbReference type="ARBA" id="ARBA00006739"/>
    </source>
</evidence>
<organism evidence="5 6">
    <name type="scientific">Pontiella sulfatireligans</name>
    <dbReference type="NCBI Taxonomy" id="2750658"/>
    <lineage>
        <taxon>Bacteria</taxon>
        <taxon>Pseudomonadati</taxon>
        <taxon>Kiritimatiellota</taxon>
        <taxon>Kiritimatiellia</taxon>
        <taxon>Kiritimatiellales</taxon>
        <taxon>Pontiellaceae</taxon>
        <taxon>Pontiella</taxon>
    </lineage>
</organism>
<feature type="domain" description="Glycosyltransferase 2-like" evidence="4">
    <location>
        <begin position="4"/>
        <end position="166"/>
    </location>
</feature>
<accession>A0A6C2UKW7</accession>
<dbReference type="AlphaFoldDB" id="A0A6C2UKW7"/>
<dbReference type="Gene3D" id="3.90.550.10">
    <property type="entry name" value="Spore Coat Polysaccharide Biosynthesis Protein SpsA, Chain A"/>
    <property type="match status" value="1"/>
</dbReference>
<dbReference type="GO" id="GO:0016757">
    <property type="term" value="F:glycosyltransferase activity"/>
    <property type="evidence" value="ECO:0007669"/>
    <property type="project" value="UniProtKB-KW"/>
</dbReference>
<dbReference type="EMBL" id="CAAHFH010000002">
    <property type="protein sequence ID" value="VGO20748.1"/>
    <property type="molecule type" value="Genomic_DNA"/>
</dbReference>
<reference evidence="5 6" key="1">
    <citation type="submission" date="2019-04" db="EMBL/GenBank/DDBJ databases">
        <authorList>
            <person name="Van Vliet M D."/>
        </authorList>
    </citation>
    <scope>NUCLEOTIDE SEQUENCE [LARGE SCALE GENOMIC DNA]</scope>
    <source>
        <strain evidence="5 6">F21</strain>
    </source>
</reference>
<dbReference type="PANTHER" id="PTHR43685">
    <property type="entry name" value="GLYCOSYLTRANSFERASE"/>
    <property type="match status" value="1"/>
</dbReference>
<protein>
    <submittedName>
        <fullName evidence="5">Glycosyltransferase EpsE</fullName>
    </submittedName>
</protein>
<dbReference type="InterPro" id="IPR050834">
    <property type="entry name" value="Glycosyltransf_2"/>
</dbReference>
<evidence type="ECO:0000256" key="3">
    <source>
        <dbReference type="ARBA" id="ARBA00022679"/>
    </source>
</evidence>
<dbReference type="Proteomes" id="UP000346198">
    <property type="component" value="Unassembled WGS sequence"/>
</dbReference>
<comment type="similarity">
    <text evidence="1">Belongs to the glycosyltransferase 2 family.</text>
</comment>
<dbReference type="PANTHER" id="PTHR43685:SF5">
    <property type="entry name" value="GLYCOSYLTRANSFERASE EPSE-RELATED"/>
    <property type="match status" value="1"/>
</dbReference>
<keyword evidence="2" id="KW-0328">Glycosyltransferase</keyword>
<dbReference type="RefSeq" id="WP_136062266.1">
    <property type="nucleotide sequence ID" value="NZ_CAAHFH010000002.1"/>
</dbReference>
<dbReference type="SUPFAM" id="SSF53448">
    <property type="entry name" value="Nucleotide-diphospho-sugar transferases"/>
    <property type="match status" value="1"/>
</dbReference>
<dbReference type="InterPro" id="IPR029044">
    <property type="entry name" value="Nucleotide-diphossugar_trans"/>
</dbReference>
<evidence type="ECO:0000313" key="6">
    <source>
        <dbReference type="Proteomes" id="UP000346198"/>
    </source>
</evidence>
<name>A0A6C2UKW7_9BACT</name>
<evidence type="ECO:0000256" key="2">
    <source>
        <dbReference type="ARBA" id="ARBA00022676"/>
    </source>
</evidence>
<dbReference type="Pfam" id="PF00535">
    <property type="entry name" value="Glycos_transf_2"/>
    <property type="match status" value="1"/>
</dbReference>